<feature type="region of interest" description="Disordered" evidence="1">
    <location>
        <begin position="229"/>
        <end position="270"/>
    </location>
</feature>
<feature type="compositionally biased region" description="Low complexity" evidence="1">
    <location>
        <begin position="248"/>
        <end position="262"/>
    </location>
</feature>
<evidence type="ECO:0000256" key="1">
    <source>
        <dbReference type="SAM" id="MobiDB-lite"/>
    </source>
</evidence>
<protein>
    <submittedName>
        <fullName evidence="2">Uncharacterized protein</fullName>
    </submittedName>
</protein>
<reference evidence="2 3" key="1">
    <citation type="journal article" date="2015" name="Sci. Rep.">
        <title>Chromosome-level genome map provides insights into diverse defense mechanisms in the medicinal fungus Ganoderma sinense.</title>
        <authorList>
            <person name="Zhu Y."/>
            <person name="Xu J."/>
            <person name="Sun C."/>
            <person name="Zhou S."/>
            <person name="Xu H."/>
            <person name="Nelson D.R."/>
            <person name="Qian J."/>
            <person name="Song J."/>
            <person name="Luo H."/>
            <person name="Xiang L."/>
            <person name="Li Y."/>
            <person name="Xu Z."/>
            <person name="Ji A."/>
            <person name="Wang L."/>
            <person name="Lu S."/>
            <person name="Hayward A."/>
            <person name="Sun W."/>
            <person name="Li X."/>
            <person name="Schwartz D.C."/>
            <person name="Wang Y."/>
            <person name="Chen S."/>
        </authorList>
    </citation>
    <scope>NUCLEOTIDE SEQUENCE [LARGE SCALE GENOMIC DNA]</scope>
    <source>
        <strain evidence="2 3">ZZ0214-1</strain>
    </source>
</reference>
<dbReference type="AlphaFoldDB" id="A0A2G8RYH5"/>
<gene>
    <name evidence="2" type="ORF">GSI_12331</name>
</gene>
<keyword evidence="3" id="KW-1185">Reference proteome</keyword>
<feature type="compositionally biased region" description="Acidic residues" evidence="1">
    <location>
        <begin position="229"/>
        <end position="238"/>
    </location>
</feature>
<dbReference type="OrthoDB" id="2757744at2759"/>
<evidence type="ECO:0000313" key="2">
    <source>
        <dbReference type="EMBL" id="PIL26573.1"/>
    </source>
</evidence>
<dbReference type="EMBL" id="AYKW01000045">
    <property type="protein sequence ID" value="PIL26573.1"/>
    <property type="molecule type" value="Genomic_DNA"/>
</dbReference>
<dbReference type="Proteomes" id="UP000230002">
    <property type="component" value="Unassembled WGS sequence"/>
</dbReference>
<accession>A0A2G8RYH5</accession>
<proteinExistence type="predicted"/>
<comment type="caution">
    <text evidence="2">The sequence shown here is derived from an EMBL/GenBank/DDBJ whole genome shotgun (WGS) entry which is preliminary data.</text>
</comment>
<evidence type="ECO:0000313" key="3">
    <source>
        <dbReference type="Proteomes" id="UP000230002"/>
    </source>
</evidence>
<organism evidence="2 3">
    <name type="scientific">Ganoderma sinense ZZ0214-1</name>
    <dbReference type="NCBI Taxonomy" id="1077348"/>
    <lineage>
        <taxon>Eukaryota</taxon>
        <taxon>Fungi</taxon>
        <taxon>Dikarya</taxon>
        <taxon>Basidiomycota</taxon>
        <taxon>Agaricomycotina</taxon>
        <taxon>Agaricomycetes</taxon>
        <taxon>Polyporales</taxon>
        <taxon>Polyporaceae</taxon>
        <taxon>Ganoderma</taxon>
    </lineage>
</organism>
<name>A0A2G8RYH5_9APHY</name>
<sequence length="270" mass="29639">MIPYTVTAEFTQAVDNLIQDSSVLDAALHSRAQQYLEVFNESSSFQVQHGPAWAERIYRASPHLPLFTSLGLFNAMYLIADELGLGAGKRVKRGRQRVWLGPSMTSRRPVTWAAFVLWPFYAFANRDTTYSEGCRHTTSHVTFVDHSVTNVTVPGAGVDLPDRELLRVHAALAGMLDHSGVCNAFVLLRYRSIHVPGVRFSAYPEPSGGAFWKSVVEYEGPEVCLEVEVERGEEDDGSNTETERETVAASASLPPSLSAAESTSCAPDSE</sequence>